<dbReference type="PANTHER" id="PTHR11188:SF17">
    <property type="entry name" value="FI21816P1"/>
    <property type="match status" value="1"/>
</dbReference>
<evidence type="ECO:0000313" key="2">
    <source>
        <dbReference type="EMBL" id="CAI5725970.1"/>
    </source>
</evidence>
<accession>A0AAV0TQU2</accession>
<feature type="domain" description="Arrestin C-terminal-like" evidence="1">
    <location>
        <begin position="188"/>
        <end position="323"/>
    </location>
</feature>
<dbReference type="InterPro" id="IPR014752">
    <property type="entry name" value="Arrestin-like_C"/>
</dbReference>
<proteinExistence type="predicted"/>
<dbReference type="InterPro" id="IPR011022">
    <property type="entry name" value="Arrestin_C-like"/>
</dbReference>
<dbReference type="PANTHER" id="PTHR11188">
    <property type="entry name" value="ARRESTIN DOMAIN CONTAINING PROTEIN"/>
    <property type="match status" value="1"/>
</dbReference>
<dbReference type="InterPro" id="IPR050357">
    <property type="entry name" value="Arrestin_domain-protein"/>
</dbReference>
<evidence type="ECO:0000259" key="1">
    <source>
        <dbReference type="SMART" id="SM01017"/>
    </source>
</evidence>
<keyword evidence="3" id="KW-1185">Reference proteome</keyword>
<dbReference type="Gene3D" id="2.60.40.640">
    <property type="match status" value="2"/>
</dbReference>
<organism evidence="2 3">
    <name type="scientific">Hyaloperonospora brassicae</name>
    <name type="common">Brassica downy mildew</name>
    <name type="synonym">Peronospora brassicae</name>
    <dbReference type="NCBI Taxonomy" id="162125"/>
    <lineage>
        <taxon>Eukaryota</taxon>
        <taxon>Sar</taxon>
        <taxon>Stramenopiles</taxon>
        <taxon>Oomycota</taxon>
        <taxon>Peronosporomycetes</taxon>
        <taxon>Peronosporales</taxon>
        <taxon>Peronosporaceae</taxon>
        <taxon>Hyaloperonospora</taxon>
    </lineage>
</organism>
<evidence type="ECO:0000313" key="3">
    <source>
        <dbReference type="Proteomes" id="UP001162031"/>
    </source>
</evidence>
<gene>
    <name evidence="2" type="ORF">HBR001_LOCUS3729</name>
</gene>
<protein>
    <recommendedName>
        <fullName evidence="1">Arrestin C-terminal-like domain-containing protein</fullName>
    </recommendedName>
</protein>
<dbReference type="Pfam" id="PF00339">
    <property type="entry name" value="Arrestin_N"/>
    <property type="match status" value="1"/>
</dbReference>
<dbReference type="InterPro" id="IPR011021">
    <property type="entry name" value="Arrestin-like_N"/>
</dbReference>
<dbReference type="AlphaFoldDB" id="A0AAV0TQU2"/>
<reference evidence="2" key="1">
    <citation type="submission" date="2022-12" db="EMBL/GenBank/DDBJ databases">
        <authorList>
            <person name="Webb A."/>
        </authorList>
    </citation>
    <scope>NUCLEOTIDE SEQUENCE</scope>
    <source>
        <strain evidence="2">Hp1</strain>
    </source>
</reference>
<dbReference type="GO" id="GO:0005737">
    <property type="term" value="C:cytoplasm"/>
    <property type="evidence" value="ECO:0007669"/>
    <property type="project" value="TreeGrafter"/>
</dbReference>
<sequence>MEKLSKALGVGSRGSVRFELDRASYEPGDTVFGTVHLSVSRDFKTNGALLLEVHGEEYVRYNEMYGDLVVSRTHRNQLLADQVMLSTDDTCNSSLVFPVGEYSFPFSYPLGSTLPGAFHVDERHARDTFDIDAAVKYELKLRVPVKGALTPDLRAKQLLAVTDTRIAQLIRPRTEATAQPAKRWGVLRQGFCEVSASLDQDVHVAGDTLHLRVSVVNGANMDVKSVSVQLMETLLIRENKGCDAIRAHTCLVKKTFLGVKAGATVIDRPHSLDLVGKSKRYAVCPPVASSFVETSHHVEVHCNFFMSPSVHVEIPVKIVASRAGEVATVAQEPVTAYATKAL</sequence>
<comment type="caution">
    <text evidence="2">The sequence shown here is derived from an EMBL/GenBank/DDBJ whole genome shotgun (WGS) entry which is preliminary data.</text>
</comment>
<dbReference type="EMBL" id="CANTFL010000634">
    <property type="protein sequence ID" value="CAI5725970.1"/>
    <property type="molecule type" value="Genomic_DNA"/>
</dbReference>
<name>A0AAV0TQU2_HYABA</name>
<dbReference type="SMART" id="SM01017">
    <property type="entry name" value="Arrestin_C"/>
    <property type="match status" value="1"/>
</dbReference>
<dbReference type="SUPFAM" id="SSF81296">
    <property type="entry name" value="E set domains"/>
    <property type="match status" value="2"/>
</dbReference>
<dbReference type="InterPro" id="IPR014756">
    <property type="entry name" value="Ig_E-set"/>
</dbReference>
<dbReference type="GO" id="GO:0015031">
    <property type="term" value="P:protein transport"/>
    <property type="evidence" value="ECO:0007669"/>
    <property type="project" value="TreeGrafter"/>
</dbReference>
<dbReference type="Proteomes" id="UP001162031">
    <property type="component" value="Unassembled WGS sequence"/>
</dbReference>